<accession>A0A7Z0EU13</accession>
<evidence type="ECO:0000313" key="1">
    <source>
        <dbReference type="EMBL" id="NYJ37932.1"/>
    </source>
</evidence>
<sequence length="81" mass="8533">MSIWSRGDRTGRVEEALLMLEGQGIIDGLDILLAEDKPYRVRVPAGIVHMDEDEASMFALGAVVGAFGGVARAGTSARSGD</sequence>
<organism evidence="1 2">
    <name type="scientific">Nocardiopsis aegyptia</name>
    <dbReference type="NCBI Taxonomy" id="220378"/>
    <lineage>
        <taxon>Bacteria</taxon>
        <taxon>Bacillati</taxon>
        <taxon>Actinomycetota</taxon>
        <taxon>Actinomycetes</taxon>
        <taxon>Streptosporangiales</taxon>
        <taxon>Nocardiopsidaceae</taxon>
        <taxon>Nocardiopsis</taxon>
    </lineage>
</organism>
<reference evidence="1 2" key="1">
    <citation type="submission" date="2020-07" db="EMBL/GenBank/DDBJ databases">
        <title>Sequencing the genomes of 1000 actinobacteria strains.</title>
        <authorList>
            <person name="Klenk H.-P."/>
        </authorList>
    </citation>
    <scope>NUCLEOTIDE SEQUENCE [LARGE SCALE GENOMIC DNA]</scope>
    <source>
        <strain evidence="1 2">DSM 44442</strain>
    </source>
</reference>
<gene>
    <name evidence="1" type="ORF">HNR10_005813</name>
</gene>
<dbReference type="AlphaFoldDB" id="A0A7Z0EU13"/>
<dbReference type="Proteomes" id="UP000572051">
    <property type="component" value="Unassembled WGS sequence"/>
</dbReference>
<keyword evidence="2" id="KW-1185">Reference proteome</keyword>
<name>A0A7Z0EU13_9ACTN</name>
<comment type="caution">
    <text evidence="1">The sequence shown here is derived from an EMBL/GenBank/DDBJ whole genome shotgun (WGS) entry which is preliminary data.</text>
</comment>
<protein>
    <submittedName>
        <fullName evidence="1">Uncharacterized protein</fullName>
    </submittedName>
</protein>
<proteinExistence type="predicted"/>
<dbReference type="EMBL" id="JACCFS010000001">
    <property type="protein sequence ID" value="NYJ37932.1"/>
    <property type="molecule type" value="Genomic_DNA"/>
</dbReference>
<dbReference type="RefSeq" id="WP_246406461.1">
    <property type="nucleotide sequence ID" value="NZ_JACCFS010000001.1"/>
</dbReference>
<evidence type="ECO:0000313" key="2">
    <source>
        <dbReference type="Proteomes" id="UP000572051"/>
    </source>
</evidence>